<dbReference type="EMBL" id="CYGZ01000008">
    <property type="protein sequence ID" value="CUA80253.1"/>
    <property type="molecule type" value="Genomic_DNA"/>
</dbReference>
<reference evidence="6" key="1">
    <citation type="submission" date="2015-08" db="EMBL/GenBank/DDBJ databases">
        <authorList>
            <person name="Varghese N."/>
        </authorList>
    </citation>
    <scope>NUCLEOTIDE SEQUENCE [LARGE SCALE GENOMIC DNA]</scope>
    <source>
        <strain evidence="6">DSM 27374</strain>
    </source>
</reference>
<keyword evidence="3" id="KW-0378">Hydrolase</keyword>
<dbReference type="GO" id="GO:0016787">
    <property type="term" value="F:hydrolase activity"/>
    <property type="evidence" value="ECO:0007669"/>
    <property type="project" value="UniProtKB-KW"/>
</dbReference>
<evidence type="ECO:0000313" key="6">
    <source>
        <dbReference type="Proteomes" id="UP000182738"/>
    </source>
</evidence>
<dbReference type="PANTHER" id="PTHR12302">
    <property type="entry name" value="EBNA2 BINDING PROTEIN P100"/>
    <property type="match status" value="1"/>
</dbReference>
<organism evidence="5 6">
    <name type="scientific">Anoxybacillus suryakundensis</name>
    <dbReference type="NCBI Taxonomy" id="1325335"/>
    <lineage>
        <taxon>Bacteria</taxon>
        <taxon>Bacillati</taxon>
        <taxon>Bacillota</taxon>
        <taxon>Bacilli</taxon>
        <taxon>Bacillales</taxon>
        <taxon>Anoxybacillaceae</taxon>
        <taxon>Anoxybacillus</taxon>
    </lineage>
</organism>
<dbReference type="InterPro" id="IPR016071">
    <property type="entry name" value="Staphylococal_nuclease_OB-fold"/>
</dbReference>
<evidence type="ECO:0000256" key="3">
    <source>
        <dbReference type="ARBA" id="ARBA00022801"/>
    </source>
</evidence>
<dbReference type="PROSITE" id="PS50830">
    <property type="entry name" value="TNASE_3"/>
    <property type="match status" value="1"/>
</dbReference>
<dbReference type="Proteomes" id="UP000182738">
    <property type="component" value="Unassembled WGS sequence"/>
</dbReference>
<dbReference type="PROSITE" id="PS01123">
    <property type="entry name" value="TNASE_1"/>
    <property type="match status" value="1"/>
</dbReference>
<dbReference type="Pfam" id="PF00565">
    <property type="entry name" value="SNase"/>
    <property type="match status" value="1"/>
</dbReference>
<dbReference type="InterPro" id="IPR002071">
    <property type="entry name" value="Thermonucl_AS"/>
</dbReference>
<keyword evidence="1" id="KW-0540">Nuclease</keyword>
<dbReference type="PANTHER" id="PTHR12302:SF3">
    <property type="entry name" value="SERINE_THREONINE-PROTEIN KINASE 31"/>
    <property type="match status" value="1"/>
</dbReference>
<gene>
    <name evidence="5" type="ORF">Ga0061060_10883</name>
</gene>
<feature type="domain" description="TNase-like" evidence="4">
    <location>
        <begin position="28"/>
        <end position="160"/>
    </location>
</feature>
<dbReference type="GO" id="GO:0003676">
    <property type="term" value="F:nucleic acid binding"/>
    <property type="evidence" value="ECO:0007669"/>
    <property type="project" value="InterPro"/>
</dbReference>
<dbReference type="RefSeq" id="WP_055441270.1">
    <property type="nucleotide sequence ID" value="NZ_BAABDZ010000002.1"/>
</dbReference>
<sequence>MRKWLILLLILFTIIFLISGCVQQNKGTTFVTTVQYVVDGDTIKIKKDGEIVTVRLLNIDTPETYREKQAYGEEAKQFAKDVLLHKKVTVELSAKEKPYDRYGRLLAYIWLEDGTLYQEKIVKEGLARVAYMFDPDTKYAKQLYKAQEEAKKAKKRIWSVDGYVTEKGFNMSVCLDKAS</sequence>
<dbReference type="SMART" id="SM00318">
    <property type="entry name" value="SNc"/>
    <property type="match status" value="1"/>
</dbReference>
<evidence type="ECO:0000256" key="2">
    <source>
        <dbReference type="ARBA" id="ARBA00022759"/>
    </source>
</evidence>
<keyword evidence="2 5" id="KW-0255">Endonuclease</keyword>
<dbReference type="PROSITE" id="PS51257">
    <property type="entry name" value="PROKAR_LIPOPROTEIN"/>
    <property type="match status" value="1"/>
</dbReference>
<protein>
    <submittedName>
        <fullName evidence="5">Endonuclease YncB, thermonuclease family</fullName>
    </submittedName>
</protein>
<dbReference type="SUPFAM" id="SSF50199">
    <property type="entry name" value="Staphylococcal nuclease"/>
    <property type="match status" value="1"/>
</dbReference>
<evidence type="ECO:0000313" key="5">
    <source>
        <dbReference type="EMBL" id="CUA80253.1"/>
    </source>
</evidence>
<dbReference type="CDD" id="cd00175">
    <property type="entry name" value="SNc"/>
    <property type="match status" value="1"/>
</dbReference>
<evidence type="ECO:0000259" key="4">
    <source>
        <dbReference type="PROSITE" id="PS50830"/>
    </source>
</evidence>
<name>A0A0K6GNZ6_9BACL</name>
<dbReference type="OrthoDB" id="4376109at2"/>
<dbReference type="InterPro" id="IPR035437">
    <property type="entry name" value="SNase_OB-fold_sf"/>
</dbReference>
<proteinExistence type="predicted"/>
<dbReference type="PROSITE" id="PS01284">
    <property type="entry name" value="TNASE_2"/>
    <property type="match status" value="1"/>
</dbReference>
<dbReference type="AlphaFoldDB" id="A0A0K6GNZ6"/>
<keyword evidence="6" id="KW-1185">Reference proteome</keyword>
<dbReference type="STRING" id="1325335.GCA_001418025_01561"/>
<dbReference type="Gene3D" id="2.40.50.90">
    <property type="match status" value="1"/>
</dbReference>
<dbReference type="GO" id="GO:0004519">
    <property type="term" value="F:endonuclease activity"/>
    <property type="evidence" value="ECO:0007669"/>
    <property type="project" value="UniProtKB-KW"/>
</dbReference>
<evidence type="ECO:0000256" key="1">
    <source>
        <dbReference type="ARBA" id="ARBA00022722"/>
    </source>
</evidence>
<accession>A0A0K6GNZ6</accession>